<name>A0AAD0P8L3_MYCLR</name>
<sequence length="76" mass="8175">MRHWFAQHFDGNVGFGVALGVAVSVGGEQYLDFVVFDAGTDVQQRHLVDLFGGANAKLKAVIARCPPGFAGWWAVV</sequence>
<evidence type="ECO:0000313" key="1">
    <source>
        <dbReference type="EMBL" id="AWV48549.1"/>
    </source>
</evidence>
<reference evidence="1 2" key="1">
    <citation type="submission" date="2018-05" db="EMBL/GenBank/DDBJ databases">
        <title>Evolution of small genomes with special reference to Mycobacterium leprae.</title>
        <authorList>
            <person name="Mohanty P.S."/>
            <person name="Bansal A.K."/>
            <person name="Gupta U.D."/>
            <person name="Naaz F."/>
            <person name="Dwivedi V.D."/>
            <person name="Singh H."/>
            <person name="Gupta G."/>
            <person name="Sharma S."/>
            <person name="Arora M."/>
        </authorList>
    </citation>
    <scope>NUCLEOTIDE SEQUENCE [LARGE SCALE GENOMIC DNA]</scope>
    <source>
        <strain evidence="1 2">MRHRU-235-G</strain>
    </source>
</reference>
<proteinExistence type="predicted"/>
<dbReference type="AlphaFoldDB" id="A0AAD0P8L3"/>
<organism evidence="1 2">
    <name type="scientific">Mycobacterium leprae</name>
    <dbReference type="NCBI Taxonomy" id="1769"/>
    <lineage>
        <taxon>Bacteria</taxon>
        <taxon>Bacillati</taxon>
        <taxon>Actinomycetota</taxon>
        <taxon>Actinomycetes</taxon>
        <taxon>Mycobacteriales</taxon>
        <taxon>Mycobacteriaceae</taxon>
        <taxon>Mycobacterium</taxon>
    </lineage>
</organism>
<dbReference type="EMBL" id="CP029543">
    <property type="protein sequence ID" value="AWV48549.1"/>
    <property type="molecule type" value="Genomic_DNA"/>
</dbReference>
<dbReference type="Proteomes" id="UP000249682">
    <property type="component" value="Chromosome"/>
</dbReference>
<accession>A0AAD0P8L3</accession>
<evidence type="ECO:0000313" key="2">
    <source>
        <dbReference type="Proteomes" id="UP000249682"/>
    </source>
</evidence>
<protein>
    <submittedName>
        <fullName evidence="1">Uncharacterized protein</fullName>
    </submittedName>
</protein>
<dbReference type="RefSeq" id="WP_111481078.1">
    <property type="nucleotide sequence ID" value="NZ_CP029543.1"/>
</dbReference>
<gene>
    <name evidence="1" type="ORF">DIJ64_12300</name>
</gene>